<evidence type="ECO:0000256" key="6">
    <source>
        <dbReference type="ARBA" id="ARBA00023136"/>
    </source>
</evidence>
<keyword evidence="2" id="KW-0808">Transferase</keyword>
<dbReference type="Pfam" id="PF03924">
    <property type="entry name" value="CHASE"/>
    <property type="match status" value="1"/>
</dbReference>
<keyword evidence="4 8" id="KW-0418">Kinase</keyword>
<reference evidence="8 9" key="1">
    <citation type="journal article" date="2018" name="PLoS Genet.">
        <title>Population sequencing reveals clonal diversity and ancestral inbreeding in the grapevine cultivar Chardonnay.</title>
        <authorList>
            <person name="Roach M.J."/>
            <person name="Johnson D.L."/>
            <person name="Bohlmann J."/>
            <person name="van Vuuren H.J."/>
            <person name="Jones S.J."/>
            <person name="Pretorius I.S."/>
            <person name="Schmidt S.A."/>
            <person name="Borneman A.R."/>
        </authorList>
    </citation>
    <scope>NUCLEOTIDE SEQUENCE [LARGE SCALE GENOMIC DNA]</scope>
    <source>
        <strain evidence="9">cv. Chardonnay</strain>
        <tissue evidence="8">Leaf</tissue>
    </source>
</reference>
<evidence type="ECO:0000256" key="5">
    <source>
        <dbReference type="ARBA" id="ARBA00022989"/>
    </source>
</evidence>
<dbReference type="InterPro" id="IPR006189">
    <property type="entry name" value="CHASE_dom"/>
</dbReference>
<dbReference type="EMBL" id="QGNW01001635">
    <property type="protein sequence ID" value="RVW34640.1"/>
    <property type="molecule type" value="Genomic_DNA"/>
</dbReference>
<evidence type="ECO:0000256" key="2">
    <source>
        <dbReference type="ARBA" id="ARBA00022679"/>
    </source>
</evidence>
<evidence type="ECO:0000313" key="8">
    <source>
        <dbReference type="EMBL" id="RVW34640.1"/>
    </source>
</evidence>
<dbReference type="InterPro" id="IPR042240">
    <property type="entry name" value="CHASE_sf"/>
</dbReference>
<proteinExistence type="predicted"/>
<dbReference type="FunFam" id="3.30.450.350:FF:000001">
    <property type="entry name" value="Histidine kinase 4"/>
    <property type="match status" value="1"/>
</dbReference>
<dbReference type="Proteomes" id="UP000288805">
    <property type="component" value="Unassembled WGS sequence"/>
</dbReference>
<dbReference type="GO" id="GO:0012505">
    <property type="term" value="C:endomembrane system"/>
    <property type="evidence" value="ECO:0007669"/>
    <property type="project" value="UniProtKB-SubCell"/>
</dbReference>
<dbReference type="PROSITE" id="PS50839">
    <property type="entry name" value="CHASE"/>
    <property type="match status" value="1"/>
</dbReference>
<feature type="domain" description="CHASE" evidence="7">
    <location>
        <begin position="18"/>
        <end position="143"/>
    </location>
</feature>
<protein>
    <submittedName>
        <fullName evidence="8">Histidine kinase 4</fullName>
    </submittedName>
</protein>
<organism evidence="8 9">
    <name type="scientific">Vitis vinifera</name>
    <name type="common">Grape</name>
    <dbReference type="NCBI Taxonomy" id="29760"/>
    <lineage>
        <taxon>Eukaryota</taxon>
        <taxon>Viridiplantae</taxon>
        <taxon>Streptophyta</taxon>
        <taxon>Embryophyta</taxon>
        <taxon>Tracheophyta</taxon>
        <taxon>Spermatophyta</taxon>
        <taxon>Magnoliopsida</taxon>
        <taxon>eudicotyledons</taxon>
        <taxon>Gunneridae</taxon>
        <taxon>Pentapetalae</taxon>
        <taxon>rosids</taxon>
        <taxon>Vitales</taxon>
        <taxon>Vitaceae</taxon>
        <taxon>Viteae</taxon>
        <taxon>Vitis</taxon>
    </lineage>
</organism>
<evidence type="ECO:0000256" key="3">
    <source>
        <dbReference type="ARBA" id="ARBA00022692"/>
    </source>
</evidence>
<comment type="caution">
    <text evidence="8">The sequence shown here is derived from an EMBL/GenBank/DDBJ whole genome shotgun (WGS) entry which is preliminary data.</text>
</comment>
<evidence type="ECO:0000256" key="4">
    <source>
        <dbReference type="ARBA" id="ARBA00022777"/>
    </source>
</evidence>
<dbReference type="Gene3D" id="3.30.450.350">
    <property type="entry name" value="CHASE domain"/>
    <property type="match status" value="1"/>
</dbReference>
<dbReference type="GO" id="GO:0007165">
    <property type="term" value="P:signal transduction"/>
    <property type="evidence" value="ECO:0007669"/>
    <property type="project" value="UniProtKB-ARBA"/>
</dbReference>
<keyword evidence="6" id="KW-0472">Membrane</keyword>
<accession>A0A438DGQ9</accession>
<keyword evidence="3" id="KW-0812">Transmembrane</keyword>
<gene>
    <name evidence="8" type="primary">AHK4_4</name>
    <name evidence="8" type="ORF">CK203_079324</name>
</gene>
<name>A0A438DGQ9_VITVI</name>
<evidence type="ECO:0000256" key="1">
    <source>
        <dbReference type="ARBA" id="ARBA00004127"/>
    </source>
</evidence>
<evidence type="ECO:0000259" key="7">
    <source>
        <dbReference type="PROSITE" id="PS50839"/>
    </source>
</evidence>
<comment type="subcellular location">
    <subcellularLocation>
        <location evidence="1">Endomembrane system</location>
        <topology evidence="1">Multi-pass membrane protein</topology>
    </subcellularLocation>
</comment>
<evidence type="ECO:0000313" key="9">
    <source>
        <dbReference type="Proteomes" id="UP000288805"/>
    </source>
</evidence>
<dbReference type="AlphaFoldDB" id="A0A438DGQ9"/>
<keyword evidence="5" id="KW-1133">Transmembrane helix</keyword>
<dbReference type="SMART" id="SM01079">
    <property type="entry name" value="CHASE"/>
    <property type="match status" value="1"/>
</dbReference>
<sequence length="143" mass="16217">MVSCGKCRKLLLSTRRETAFERPLLSGVAYAQRVAYSERERFEKQHGWTIKTMKREASPIRDEYAPVIFSQETVSYIESLDMMSGEEDRENILRARATGKAVLTSPFRLLGSHHLGVVLTFPVYKSKLPPNPTVEQRIEATAG</sequence>
<dbReference type="GO" id="GO:0004673">
    <property type="term" value="F:protein histidine kinase activity"/>
    <property type="evidence" value="ECO:0007669"/>
    <property type="project" value="UniProtKB-ARBA"/>
</dbReference>